<dbReference type="SUPFAM" id="SSF53335">
    <property type="entry name" value="S-adenosyl-L-methionine-dependent methyltransferases"/>
    <property type="match status" value="1"/>
</dbReference>
<dbReference type="Pfam" id="PF08241">
    <property type="entry name" value="Methyltransf_11"/>
    <property type="match status" value="1"/>
</dbReference>
<protein>
    <submittedName>
        <fullName evidence="2">SAM-dependent methyltransferase</fullName>
    </submittedName>
</protein>
<dbReference type="AlphaFoldDB" id="A0A841FLP2"/>
<dbReference type="GO" id="GO:0032259">
    <property type="term" value="P:methylation"/>
    <property type="evidence" value="ECO:0007669"/>
    <property type="project" value="UniProtKB-KW"/>
</dbReference>
<dbReference type="RefSeq" id="WP_184789903.1">
    <property type="nucleotide sequence ID" value="NZ_BONT01000071.1"/>
</dbReference>
<proteinExistence type="predicted"/>
<sequence>MADLIGDEDLAWSPIVANTIMNRGRGIASYGRELGLDIAEVLAARGPGARWLDLCCGEGRAATEAAAALPGTEIVAVDLVGHFAHEDPCVRWIVAGVGELAALDLGEFDLVTCVHGLHYVGDKLGALRYCAAVLREGGVFAANFDVESLRGEDGGALGRRAVAALRAAGFGYDTRRRLVTRIGGTADVVWPWRYLGADDRVGPNYTGAETVAGWYG</sequence>
<dbReference type="InterPro" id="IPR029063">
    <property type="entry name" value="SAM-dependent_MTases_sf"/>
</dbReference>
<keyword evidence="3" id="KW-1185">Reference proteome</keyword>
<keyword evidence="2" id="KW-0808">Transferase</keyword>
<dbReference type="Gene3D" id="3.40.50.150">
    <property type="entry name" value="Vaccinia Virus protein VP39"/>
    <property type="match status" value="1"/>
</dbReference>
<feature type="domain" description="Methyltransferase type 11" evidence="1">
    <location>
        <begin position="52"/>
        <end position="141"/>
    </location>
</feature>
<evidence type="ECO:0000313" key="3">
    <source>
        <dbReference type="Proteomes" id="UP000548476"/>
    </source>
</evidence>
<organism evidence="2 3">
    <name type="scientific">Phytomonospora endophytica</name>
    <dbReference type="NCBI Taxonomy" id="714109"/>
    <lineage>
        <taxon>Bacteria</taxon>
        <taxon>Bacillati</taxon>
        <taxon>Actinomycetota</taxon>
        <taxon>Actinomycetes</taxon>
        <taxon>Micromonosporales</taxon>
        <taxon>Micromonosporaceae</taxon>
        <taxon>Phytomonospora</taxon>
    </lineage>
</organism>
<dbReference type="InterPro" id="IPR013216">
    <property type="entry name" value="Methyltransf_11"/>
</dbReference>
<accession>A0A841FLP2</accession>
<reference evidence="2 3" key="1">
    <citation type="submission" date="2020-08" db="EMBL/GenBank/DDBJ databases">
        <title>Genomic Encyclopedia of Type Strains, Phase IV (KMG-IV): sequencing the most valuable type-strain genomes for metagenomic binning, comparative biology and taxonomic classification.</title>
        <authorList>
            <person name="Goeker M."/>
        </authorList>
    </citation>
    <scope>NUCLEOTIDE SEQUENCE [LARGE SCALE GENOMIC DNA]</scope>
    <source>
        <strain evidence="2 3">YIM 65646</strain>
    </source>
</reference>
<dbReference type="EMBL" id="JACHGT010000011">
    <property type="protein sequence ID" value="MBB6037076.1"/>
    <property type="molecule type" value="Genomic_DNA"/>
</dbReference>
<comment type="caution">
    <text evidence="2">The sequence shown here is derived from an EMBL/GenBank/DDBJ whole genome shotgun (WGS) entry which is preliminary data.</text>
</comment>
<evidence type="ECO:0000259" key="1">
    <source>
        <dbReference type="Pfam" id="PF08241"/>
    </source>
</evidence>
<evidence type="ECO:0000313" key="2">
    <source>
        <dbReference type="EMBL" id="MBB6037076.1"/>
    </source>
</evidence>
<dbReference type="GO" id="GO:0008757">
    <property type="term" value="F:S-adenosylmethionine-dependent methyltransferase activity"/>
    <property type="evidence" value="ECO:0007669"/>
    <property type="project" value="InterPro"/>
</dbReference>
<keyword evidence="2" id="KW-0489">Methyltransferase</keyword>
<dbReference type="CDD" id="cd02440">
    <property type="entry name" value="AdoMet_MTases"/>
    <property type="match status" value="1"/>
</dbReference>
<name>A0A841FLP2_9ACTN</name>
<dbReference type="Proteomes" id="UP000548476">
    <property type="component" value="Unassembled WGS sequence"/>
</dbReference>
<gene>
    <name evidence="2" type="ORF">HNR73_004949</name>
</gene>